<dbReference type="GO" id="GO:0008993">
    <property type="term" value="F:rhamnulokinase activity"/>
    <property type="evidence" value="ECO:0007669"/>
    <property type="project" value="UniProtKB-EC"/>
</dbReference>
<dbReference type="CDD" id="cd07771">
    <property type="entry name" value="ASKHA_NBD_FGGY_RhaB-like"/>
    <property type="match status" value="1"/>
</dbReference>
<dbReference type="InterPro" id="IPR050406">
    <property type="entry name" value="FGGY_Carb_Kinase"/>
</dbReference>
<evidence type="ECO:0000256" key="2">
    <source>
        <dbReference type="ARBA" id="ARBA00022679"/>
    </source>
</evidence>
<dbReference type="SUPFAM" id="SSF53067">
    <property type="entry name" value="Actin-like ATPase domain"/>
    <property type="match status" value="2"/>
</dbReference>
<comment type="caution">
    <text evidence="9">The sequence shown here is derived from an EMBL/GenBank/DDBJ whole genome shotgun (WGS) entry which is preliminary data.</text>
</comment>
<organism evidence="9 10">
    <name type="scientific">Breznakia pachnodae</name>
    <dbReference type="NCBI Taxonomy" id="265178"/>
    <lineage>
        <taxon>Bacteria</taxon>
        <taxon>Bacillati</taxon>
        <taxon>Bacillota</taxon>
        <taxon>Erysipelotrichia</taxon>
        <taxon>Erysipelotrichales</taxon>
        <taxon>Erysipelotrichaceae</taxon>
        <taxon>Breznakia</taxon>
    </lineage>
</organism>
<dbReference type="EC" id="2.7.1.5" evidence="9"/>
<dbReference type="Pfam" id="PF02782">
    <property type="entry name" value="FGGY_C"/>
    <property type="match status" value="1"/>
</dbReference>
<comment type="similarity">
    <text evidence="1">Belongs to the FGGY kinase family.</text>
</comment>
<evidence type="ECO:0000256" key="4">
    <source>
        <dbReference type="ARBA" id="ARBA00022777"/>
    </source>
</evidence>
<dbReference type="PANTHER" id="PTHR43095">
    <property type="entry name" value="SUGAR KINASE"/>
    <property type="match status" value="1"/>
</dbReference>
<sequence length="469" mass="53882">MKYHLAIDIGASSGRHILGYMDNNRIIIEEVYRFTNEMIEKDGHKYWDIDYLFDEVKKGIKACVTAGKVPVTLGIDTWAVDYVLLDYNQQRLQDVYAYRDLRVDIYIPEYFKVIEFDRIFELTGIQYQKFNTIYQLKSDDKEVKEKANHFLMIPDYLHYRLSNQMVNEYTNLTSTQLFNIKENELSTELLDASKVNHSMFERIVKPGTSIGNLSDEIANELGLKSEIIVPPTHDTASAFMASVGVGSIIISSGTWSLMGVEINNPILSKDAQMANFTNEGGYEGYRFLKNIMGLWIIQEVSRMYANRYTFDELVNLAYKHPFEGVFDVNDERFLNPQNMIEEIKEYFQERNQIVPTNVGELTYCVYNSLAYSYKKTVDEIERITHKSYSTINVVGGGCRNKLLNEMIAEKTGKTVLAGPIEATALGNLLTQMIAKGEVKDLQEGRNIIRNSFQILEYHKGGNDENKKQI</sequence>
<dbReference type="InterPro" id="IPR018484">
    <property type="entry name" value="FGGY_N"/>
</dbReference>
<evidence type="ECO:0000256" key="3">
    <source>
        <dbReference type="ARBA" id="ARBA00022741"/>
    </source>
</evidence>
<reference evidence="9 10" key="1">
    <citation type="submission" date="2023-07" db="EMBL/GenBank/DDBJ databases">
        <title>Genomic Encyclopedia of Type Strains, Phase IV (KMG-IV): sequencing the most valuable type-strain genomes for metagenomic binning, comparative biology and taxonomic classification.</title>
        <authorList>
            <person name="Goeker M."/>
        </authorList>
    </citation>
    <scope>NUCLEOTIDE SEQUENCE [LARGE SCALE GENOMIC DNA]</scope>
    <source>
        <strain evidence="9 10">DSM 16784</strain>
    </source>
</reference>
<name>A0ABU0DZQ3_9FIRM</name>
<evidence type="ECO:0000256" key="1">
    <source>
        <dbReference type="ARBA" id="ARBA00009156"/>
    </source>
</evidence>
<dbReference type="Gene3D" id="3.30.420.40">
    <property type="match status" value="2"/>
</dbReference>
<protein>
    <submittedName>
        <fullName evidence="9">Rhamnulokinase</fullName>
        <ecNumber evidence="9">2.7.1.5</ecNumber>
    </submittedName>
</protein>
<dbReference type="Pfam" id="PF00370">
    <property type="entry name" value="FGGY_N"/>
    <property type="match status" value="1"/>
</dbReference>
<feature type="domain" description="Carbohydrate kinase FGGY N-terminal" evidence="7">
    <location>
        <begin position="3"/>
        <end position="238"/>
    </location>
</feature>
<proteinExistence type="inferred from homology"/>
<keyword evidence="4" id="KW-0418">Kinase</keyword>
<dbReference type="PANTHER" id="PTHR43095:SF2">
    <property type="entry name" value="GLUCONOKINASE"/>
    <property type="match status" value="1"/>
</dbReference>
<dbReference type="InterPro" id="IPR043129">
    <property type="entry name" value="ATPase_NBD"/>
</dbReference>
<keyword evidence="6" id="KW-0684">Rhamnose metabolism</keyword>
<evidence type="ECO:0000256" key="5">
    <source>
        <dbReference type="ARBA" id="ARBA00022840"/>
    </source>
</evidence>
<gene>
    <name evidence="9" type="ORF">J2S15_000843</name>
</gene>
<feature type="domain" description="Carbohydrate kinase FGGY C-terminal" evidence="8">
    <location>
        <begin position="250"/>
        <end position="434"/>
    </location>
</feature>
<keyword evidence="5" id="KW-0067">ATP-binding</keyword>
<dbReference type="EMBL" id="JAUSUR010000001">
    <property type="protein sequence ID" value="MDQ0360112.1"/>
    <property type="molecule type" value="Genomic_DNA"/>
</dbReference>
<evidence type="ECO:0000259" key="7">
    <source>
        <dbReference type="Pfam" id="PF00370"/>
    </source>
</evidence>
<keyword evidence="2 9" id="KW-0808">Transferase</keyword>
<keyword evidence="3" id="KW-0547">Nucleotide-binding</keyword>
<accession>A0ABU0DZQ3</accession>
<dbReference type="InterPro" id="IPR018485">
    <property type="entry name" value="FGGY_C"/>
</dbReference>
<evidence type="ECO:0000313" key="9">
    <source>
        <dbReference type="EMBL" id="MDQ0360112.1"/>
    </source>
</evidence>
<evidence type="ECO:0000313" key="10">
    <source>
        <dbReference type="Proteomes" id="UP001230220"/>
    </source>
</evidence>
<dbReference type="RefSeq" id="WP_307405769.1">
    <property type="nucleotide sequence ID" value="NZ_JAUSUR010000001.1"/>
</dbReference>
<evidence type="ECO:0000256" key="6">
    <source>
        <dbReference type="ARBA" id="ARBA00023308"/>
    </source>
</evidence>
<evidence type="ECO:0000259" key="8">
    <source>
        <dbReference type="Pfam" id="PF02782"/>
    </source>
</evidence>
<dbReference type="InterPro" id="IPR013449">
    <property type="entry name" value="Rhamnulokinase"/>
</dbReference>
<dbReference type="Proteomes" id="UP001230220">
    <property type="component" value="Unassembled WGS sequence"/>
</dbReference>
<keyword evidence="10" id="KW-1185">Reference proteome</keyword>